<dbReference type="PANTHER" id="PTHR11063">
    <property type="entry name" value="GLUTAMATE SEMIALDEHYDE DEHYDROGENASE"/>
    <property type="match status" value="1"/>
</dbReference>
<keyword evidence="3 7" id="KW-0641">Proline biosynthesis</keyword>
<dbReference type="NCBIfam" id="TIGR00407">
    <property type="entry name" value="proA"/>
    <property type="match status" value="1"/>
</dbReference>
<dbReference type="PROSITE" id="PS01223">
    <property type="entry name" value="PROA"/>
    <property type="match status" value="1"/>
</dbReference>
<comment type="pathway">
    <text evidence="1 7">Amino-acid biosynthesis; L-proline biosynthesis; L-glutamate 5-semialdehyde from L-glutamate: step 2/2.</text>
</comment>
<dbReference type="PIRSF" id="PIRSF000151">
    <property type="entry name" value="GPR"/>
    <property type="match status" value="1"/>
</dbReference>
<dbReference type="UniPathway" id="UPA00098">
    <property type="reaction ID" value="UER00360"/>
</dbReference>
<dbReference type="PATRIC" id="fig|1653476.3.peg.1001"/>
<dbReference type="InterPro" id="IPR012134">
    <property type="entry name" value="Glu-5-SA_DH"/>
</dbReference>
<evidence type="ECO:0000256" key="7">
    <source>
        <dbReference type="HAMAP-Rule" id="MF_00412"/>
    </source>
</evidence>
<comment type="subcellular location">
    <subcellularLocation>
        <location evidence="7">Cytoplasm</location>
    </subcellularLocation>
</comment>
<evidence type="ECO:0000256" key="2">
    <source>
        <dbReference type="ARBA" id="ARBA00022605"/>
    </source>
</evidence>
<name>A0A0U5AHH4_9BACT</name>
<evidence type="ECO:0000256" key="1">
    <source>
        <dbReference type="ARBA" id="ARBA00004985"/>
    </source>
</evidence>
<keyword evidence="2 7" id="KW-0028">Amino-acid biosynthesis</keyword>
<dbReference type="RefSeq" id="WP_068514113.1">
    <property type="nucleotide sequence ID" value="NZ_AP014945.1"/>
</dbReference>
<dbReference type="NCBIfam" id="NF001221">
    <property type="entry name" value="PRK00197.1"/>
    <property type="match status" value="1"/>
</dbReference>
<dbReference type="EMBL" id="AP014945">
    <property type="protein sequence ID" value="BAU23347.1"/>
    <property type="molecule type" value="Genomic_DNA"/>
</dbReference>
<dbReference type="FunFam" id="3.40.309.10:FF:000006">
    <property type="entry name" value="Gamma-glutamyl phosphate reductase"/>
    <property type="match status" value="1"/>
</dbReference>
<dbReference type="KEGG" id="cthi:THC_0963"/>
<dbReference type="OrthoDB" id="9809970at2"/>
<evidence type="ECO:0000313" key="9">
    <source>
        <dbReference type="EMBL" id="BAU23347.1"/>
    </source>
</evidence>
<gene>
    <name evidence="7" type="primary">proA</name>
    <name evidence="9" type="ORF">THC_0963</name>
</gene>
<evidence type="ECO:0000256" key="5">
    <source>
        <dbReference type="ARBA" id="ARBA00023002"/>
    </source>
</evidence>
<keyword evidence="4 7" id="KW-0521">NADP</keyword>
<dbReference type="STRING" id="1653476.THC_0963"/>
<dbReference type="CDD" id="cd07079">
    <property type="entry name" value="ALDH_F18-19_ProA-GPR"/>
    <property type="match status" value="1"/>
</dbReference>
<protein>
    <recommendedName>
        <fullName evidence="7">Gamma-glutamyl phosphate reductase</fullName>
        <shortName evidence="7">GPR</shortName>
        <ecNumber evidence="7">1.2.1.41</ecNumber>
    </recommendedName>
    <alternativeName>
        <fullName evidence="7">Glutamate-5-semialdehyde dehydrogenase</fullName>
    </alternativeName>
    <alternativeName>
        <fullName evidence="7">Glutamyl-gamma-semialdehyde dehydrogenase</fullName>
        <shortName evidence="7">GSA dehydrogenase</shortName>
    </alternativeName>
</protein>
<dbReference type="InterPro" id="IPR016163">
    <property type="entry name" value="Ald_DH_C"/>
</dbReference>
<dbReference type="PANTHER" id="PTHR11063:SF8">
    <property type="entry name" value="DELTA-1-PYRROLINE-5-CARBOXYLATE SYNTHASE"/>
    <property type="match status" value="1"/>
</dbReference>
<dbReference type="EC" id="1.2.1.41" evidence="7"/>
<keyword evidence="7" id="KW-0963">Cytoplasm</keyword>
<evidence type="ECO:0000256" key="6">
    <source>
        <dbReference type="ARBA" id="ARBA00049024"/>
    </source>
</evidence>
<dbReference type="HAMAP" id="MF_00412">
    <property type="entry name" value="ProA"/>
    <property type="match status" value="1"/>
</dbReference>
<comment type="function">
    <text evidence="7">Catalyzes the NADPH-dependent reduction of L-glutamate 5-phosphate into L-glutamate 5-semialdehyde and phosphate. The product spontaneously undergoes cyclization to form 1-pyrroline-5-carboxylate.</text>
</comment>
<keyword evidence="10" id="KW-1185">Reference proteome</keyword>
<dbReference type="InterPro" id="IPR015590">
    <property type="entry name" value="Aldehyde_DH_dom"/>
</dbReference>
<reference evidence="9 10" key="1">
    <citation type="journal article" date="2016" name="Int. J. Syst. Evol. Microbiol.">
        <title>Caldimicrobium thiodismutans sp. nov., a sulfur-disproportionating bacterium isolated from a hot spring, and emended description of the genus Caldimicrobium.</title>
        <authorList>
            <person name="Kojima H."/>
            <person name="Umezawa K."/>
            <person name="Fukui M."/>
        </authorList>
    </citation>
    <scope>NUCLEOTIDE SEQUENCE [LARGE SCALE GENOMIC DNA]</scope>
    <source>
        <strain evidence="9 10">TF1</strain>
    </source>
</reference>
<sequence length="420" mass="46022">MEEKLKTLVLDMAKKAKLASRTLMQLSSSVKNEVLLKVAQRLRANKGYLQEVNSRDVNLALTQGLSPAFIDRLTLSDKVIEAMAKGLEEVAQLPDPVGEVVKMWRRPNGLLVGRMRIPLGVIAIIYESRPNVTIDAAGLCFKSGNAVLLRGGKEALNSNLALAEIFKGVLEEMGLPQEAVQVIPTPERKAMEYLLELEEYIDLVIPRGGEGLIRFVTEKARMPVIKHYKGVCHVYVDEAADLSKALSIAVNAKCQRPGVCNAMETLLVHKAIAPSFLPEVAREYAKYGVEIRGCPETLKYIPYAKAATPSDYGYEFLDLILAVKVVDSLEEALSHIAQYGSNHTEAIITENYSRAMQFLKEVDASLVLVNASTRFNDGGELGLGAEIGISTTKLHAYGPMGLEELTTTKFIAFGDGQIRS</sequence>
<evidence type="ECO:0000259" key="8">
    <source>
        <dbReference type="Pfam" id="PF00171"/>
    </source>
</evidence>
<dbReference type="Gene3D" id="3.40.605.10">
    <property type="entry name" value="Aldehyde Dehydrogenase, Chain A, domain 1"/>
    <property type="match status" value="1"/>
</dbReference>
<dbReference type="InterPro" id="IPR000965">
    <property type="entry name" value="GPR_dom"/>
</dbReference>
<evidence type="ECO:0000256" key="4">
    <source>
        <dbReference type="ARBA" id="ARBA00022857"/>
    </source>
</evidence>
<keyword evidence="5 7" id="KW-0560">Oxidoreductase</keyword>
<comment type="catalytic activity">
    <reaction evidence="6 7">
        <text>L-glutamate 5-semialdehyde + phosphate + NADP(+) = L-glutamyl 5-phosphate + NADPH + H(+)</text>
        <dbReference type="Rhea" id="RHEA:19541"/>
        <dbReference type="ChEBI" id="CHEBI:15378"/>
        <dbReference type="ChEBI" id="CHEBI:43474"/>
        <dbReference type="ChEBI" id="CHEBI:57783"/>
        <dbReference type="ChEBI" id="CHEBI:58066"/>
        <dbReference type="ChEBI" id="CHEBI:58274"/>
        <dbReference type="ChEBI" id="CHEBI:58349"/>
        <dbReference type="EC" id="1.2.1.41"/>
    </reaction>
</comment>
<dbReference type="InterPro" id="IPR016161">
    <property type="entry name" value="Ald_DH/histidinol_DH"/>
</dbReference>
<evidence type="ECO:0000313" key="10">
    <source>
        <dbReference type="Proteomes" id="UP000068196"/>
    </source>
</evidence>
<proteinExistence type="inferred from homology"/>
<dbReference type="GO" id="GO:0004350">
    <property type="term" value="F:glutamate-5-semialdehyde dehydrogenase activity"/>
    <property type="evidence" value="ECO:0007669"/>
    <property type="project" value="UniProtKB-UniRule"/>
</dbReference>
<feature type="domain" description="Aldehyde dehydrogenase" evidence="8">
    <location>
        <begin position="11"/>
        <end position="287"/>
    </location>
</feature>
<comment type="similarity">
    <text evidence="7">Belongs to the gamma-glutamyl phosphate reductase family.</text>
</comment>
<dbReference type="InterPro" id="IPR020593">
    <property type="entry name" value="G-glutamylP_reductase_CS"/>
</dbReference>
<dbReference type="AlphaFoldDB" id="A0A0U5AHH4"/>
<dbReference type="Proteomes" id="UP000068196">
    <property type="component" value="Chromosome"/>
</dbReference>
<dbReference type="InterPro" id="IPR016162">
    <property type="entry name" value="Ald_DH_N"/>
</dbReference>
<dbReference type="Pfam" id="PF00171">
    <property type="entry name" value="Aldedh"/>
    <property type="match status" value="1"/>
</dbReference>
<reference evidence="10" key="2">
    <citation type="journal article" date="2016" name="Int. J. Syst. Evol. Microbiol.">
        <title>Caldimicrobium thiodismutans sp. nov., a sulfur-disproportionating bacterium isolated from a hot spring.</title>
        <authorList>
            <person name="Kojima H."/>
            <person name="Umezawa K."/>
            <person name="Fukui M."/>
        </authorList>
    </citation>
    <scope>NUCLEOTIDE SEQUENCE [LARGE SCALE GENOMIC DNA]</scope>
    <source>
        <strain evidence="10">TF1</strain>
    </source>
</reference>
<dbReference type="GO" id="GO:0055129">
    <property type="term" value="P:L-proline biosynthetic process"/>
    <property type="evidence" value="ECO:0007669"/>
    <property type="project" value="UniProtKB-UniRule"/>
</dbReference>
<dbReference type="Gene3D" id="3.40.309.10">
    <property type="entry name" value="Aldehyde Dehydrogenase, Chain A, domain 2"/>
    <property type="match status" value="1"/>
</dbReference>
<dbReference type="SUPFAM" id="SSF53720">
    <property type="entry name" value="ALDH-like"/>
    <property type="match status" value="1"/>
</dbReference>
<evidence type="ECO:0000256" key="3">
    <source>
        <dbReference type="ARBA" id="ARBA00022650"/>
    </source>
</evidence>
<accession>A0A0U5AHH4</accession>
<dbReference type="GO" id="GO:0050661">
    <property type="term" value="F:NADP binding"/>
    <property type="evidence" value="ECO:0007669"/>
    <property type="project" value="InterPro"/>
</dbReference>
<organism evidence="9 10">
    <name type="scientific">Caldimicrobium thiodismutans</name>
    <dbReference type="NCBI Taxonomy" id="1653476"/>
    <lineage>
        <taxon>Bacteria</taxon>
        <taxon>Pseudomonadati</taxon>
        <taxon>Thermodesulfobacteriota</taxon>
        <taxon>Thermodesulfobacteria</taxon>
        <taxon>Thermodesulfobacteriales</taxon>
        <taxon>Thermodesulfobacteriaceae</taxon>
        <taxon>Caldimicrobium</taxon>
    </lineage>
</organism>
<dbReference type="GO" id="GO:0005737">
    <property type="term" value="C:cytoplasm"/>
    <property type="evidence" value="ECO:0007669"/>
    <property type="project" value="UniProtKB-SubCell"/>
</dbReference>